<dbReference type="InterPro" id="IPR036188">
    <property type="entry name" value="FAD/NAD-bd_sf"/>
</dbReference>
<comment type="caution">
    <text evidence="5">The sequence shown here is derived from an EMBL/GenBank/DDBJ whole genome shotgun (WGS) entry which is preliminary data.</text>
</comment>
<accession>A0A9Q0KAQ5</accession>
<protein>
    <recommendedName>
        <fullName evidence="4">FAD-binding domain-containing protein</fullName>
    </recommendedName>
</protein>
<dbReference type="PANTHER" id="PTHR45934:SF1">
    <property type="entry name" value="OS04G0423100 PROTEIN"/>
    <property type="match status" value="1"/>
</dbReference>
<evidence type="ECO:0000256" key="1">
    <source>
        <dbReference type="ARBA" id="ARBA00023002"/>
    </source>
</evidence>
<dbReference type="SUPFAM" id="SSF51905">
    <property type="entry name" value="FAD/NAD(P)-binding domain"/>
    <property type="match status" value="1"/>
</dbReference>
<organism evidence="5 6">
    <name type="scientific">Protea cynaroides</name>
    <dbReference type="NCBI Taxonomy" id="273540"/>
    <lineage>
        <taxon>Eukaryota</taxon>
        <taxon>Viridiplantae</taxon>
        <taxon>Streptophyta</taxon>
        <taxon>Embryophyta</taxon>
        <taxon>Tracheophyta</taxon>
        <taxon>Spermatophyta</taxon>
        <taxon>Magnoliopsida</taxon>
        <taxon>Proteales</taxon>
        <taxon>Proteaceae</taxon>
        <taxon>Protea</taxon>
    </lineage>
</organism>
<proteinExistence type="inferred from homology"/>
<evidence type="ECO:0000313" key="6">
    <source>
        <dbReference type="Proteomes" id="UP001141806"/>
    </source>
</evidence>
<evidence type="ECO:0000313" key="5">
    <source>
        <dbReference type="EMBL" id="KAJ4966982.1"/>
    </source>
</evidence>
<dbReference type="PRINTS" id="PR00420">
    <property type="entry name" value="RNGMNOXGNASE"/>
</dbReference>
<dbReference type="GO" id="GO:0071949">
    <property type="term" value="F:FAD binding"/>
    <property type="evidence" value="ECO:0007669"/>
    <property type="project" value="InterPro"/>
</dbReference>
<comment type="similarity">
    <text evidence="3">Belongs to the 3-hydroxybenzoate 6-hydroxylase family.</text>
</comment>
<sequence length="234" mass="25075">MEISEDVVIVGAGIAGLATALALKRVGLRALVLEKSPELRSTGAAIALLSNGWIALHHLGVAHKLISIYPPTLKVNITDVANGATQEASYTGVQLIQGKNNESRLVHRKVLLEALAEELPSETIRFSSKLISIHTHITHEGFSIATLQLDDGTIIKAKVLIGCDGVHSAVAKWLGLKAPIHSGRSAVRGLTVFPQGHGFKQESQQFIKPGLRGTVVPVTEKDLLVLGLLFNLYR</sequence>
<evidence type="ECO:0000256" key="2">
    <source>
        <dbReference type="ARBA" id="ARBA00023033"/>
    </source>
</evidence>
<reference evidence="5" key="1">
    <citation type="journal article" date="2023" name="Plant J.">
        <title>The genome of the king protea, Protea cynaroides.</title>
        <authorList>
            <person name="Chang J."/>
            <person name="Duong T.A."/>
            <person name="Schoeman C."/>
            <person name="Ma X."/>
            <person name="Roodt D."/>
            <person name="Barker N."/>
            <person name="Li Z."/>
            <person name="Van de Peer Y."/>
            <person name="Mizrachi E."/>
        </authorList>
    </citation>
    <scope>NUCLEOTIDE SEQUENCE</scope>
    <source>
        <tissue evidence="5">Young leaves</tissue>
    </source>
</reference>
<dbReference type="GO" id="GO:0004497">
    <property type="term" value="F:monooxygenase activity"/>
    <property type="evidence" value="ECO:0007669"/>
    <property type="project" value="UniProtKB-KW"/>
</dbReference>
<feature type="domain" description="FAD-binding" evidence="4">
    <location>
        <begin position="6"/>
        <end position="187"/>
    </location>
</feature>
<dbReference type="InterPro" id="IPR002938">
    <property type="entry name" value="FAD-bd"/>
</dbReference>
<dbReference type="OrthoDB" id="47494at2759"/>
<keyword evidence="2" id="KW-0503">Monooxygenase</keyword>
<dbReference type="EMBL" id="JAMYWD010000007">
    <property type="protein sequence ID" value="KAJ4966982.1"/>
    <property type="molecule type" value="Genomic_DNA"/>
</dbReference>
<keyword evidence="6" id="KW-1185">Reference proteome</keyword>
<evidence type="ECO:0000256" key="3">
    <source>
        <dbReference type="ARBA" id="ARBA00024018"/>
    </source>
</evidence>
<dbReference type="Pfam" id="PF01494">
    <property type="entry name" value="FAD_binding_3"/>
    <property type="match status" value="1"/>
</dbReference>
<gene>
    <name evidence="5" type="ORF">NE237_018831</name>
</gene>
<dbReference type="PANTHER" id="PTHR45934">
    <property type="entry name" value="FAD/NAD(P)-BINDING OXIDOREDUCTASE FAMILY PROTEIN"/>
    <property type="match status" value="1"/>
</dbReference>
<name>A0A9Q0KAQ5_9MAGN</name>
<dbReference type="Gene3D" id="3.50.50.60">
    <property type="entry name" value="FAD/NAD(P)-binding domain"/>
    <property type="match status" value="1"/>
</dbReference>
<dbReference type="AlphaFoldDB" id="A0A9Q0KAQ5"/>
<dbReference type="Proteomes" id="UP001141806">
    <property type="component" value="Unassembled WGS sequence"/>
</dbReference>
<evidence type="ECO:0000259" key="4">
    <source>
        <dbReference type="Pfam" id="PF01494"/>
    </source>
</evidence>
<dbReference type="InterPro" id="IPR044560">
    <property type="entry name" value="MOase"/>
</dbReference>
<keyword evidence="1" id="KW-0560">Oxidoreductase</keyword>